<dbReference type="CDD" id="cd00032">
    <property type="entry name" value="CASc"/>
    <property type="match status" value="1"/>
</dbReference>
<keyword evidence="3" id="KW-0053">Apoptosis</keyword>
<dbReference type="InterPro" id="IPR002138">
    <property type="entry name" value="Pept_C14_p10"/>
</dbReference>
<dbReference type="FunCoup" id="A0A482XIK1">
    <property type="interactions" value="979"/>
</dbReference>
<comment type="similarity">
    <text evidence="1 7">Belongs to the peptidase C14A family.</text>
</comment>
<sequence>MEANNSKPKANGEDEPDVYPFPVPHDWWNKLFTWTKKKNRPKKGEARSPVAKESLFYNMNHKERGLAIIFNHEHFEIDNLKQRSGTNVDAINLQNSLERLGFKVTMYKDFKSQQVENVITEVSKEDHSEYDCLVVAVLSHGEHGIIYARDHAYKPDSLWTKFSADNCKTLAGKPKLFFIQACQGDKLDGGITLRTQTDSSSTYKIPVHADFLIAYSTIPGFYSWRNTARGSWFVQSLCSVLDEIGTDYDILTILTMVNQRVAVYIESYVPGDRKMHAQKQIPCITFMLTRLLKFDKKEIEPMT</sequence>
<dbReference type="FunFam" id="3.40.50.1460:FF:000001">
    <property type="entry name" value="Caspase-3 preproprotein"/>
    <property type="match status" value="1"/>
</dbReference>
<dbReference type="SMART" id="SM00115">
    <property type="entry name" value="CASc"/>
    <property type="match status" value="1"/>
</dbReference>
<dbReference type="GO" id="GO:0004197">
    <property type="term" value="F:cysteine-type endopeptidase activity"/>
    <property type="evidence" value="ECO:0007669"/>
    <property type="project" value="InterPro"/>
</dbReference>
<dbReference type="GO" id="GO:0045751">
    <property type="term" value="P:negative regulation of Toll signaling pathway"/>
    <property type="evidence" value="ECO:0007669"/>
    <property type="project" value="UniProtKB-ARBA"/>
</dbReference>
<gene>
    <name evidence="10" type="ORF">LSTR_LSTR010604</name>
</gene>
<dbReference type="STRING" id="195883.A0A482XIK1"/>
<evidence type="ECO:0000259" key="9">
    <source>
        <dbReference type="PROSITE" id="PS50208"/>
    </source>
</evidence>
<dbReference type="PROSITE" id="PS01121">
    <property type="entry name" value="CASPASE_HIS"/>
    <property type="match status" value="1"/>
</dbReference>
<dbReference type="PROSITE" id="PS50208">
    <property type="entry name" value="CASPASE_P20"/>
    <property type="match status" value="1"/>
</dbReference>
<dbReference type="PROSITE" id="PS50207">
    <property type="entry name" value="CASPASE_P10"/>
    <property type="match status" value="1"/>
</dbReference>
<evidence type="ECO:0000256" key="7">
    <source>
        <dbReference type="RuleBase" id="RU003971"/>
    </source>
</evidence>
<evidence type="ECO:0000259" key="8">
    <source>
        <dbReference type="PROSITE" id="PS50207"/>
    </source>
</evidence>
<dbReference type="Gene3D" id="3.40.50.1460">
    <property type="match status" value="1"/>
</dbReference>
<dbReference type="SMR" id="A0A482XIK1"/>
<feature type="domain" description="Caspase family p20" evidence="9">
    <location>
        <begin position="63"/>
        <end position="186"/>
    </location>
</feature>
<evidence type="ECO:0008006" key="12">
    <source>
        <dbReference type="Google" id="ProtNLM"/>
    </source>
</evidence>
<evidence type="ECO:0000256" key="6">
    <source>
        <dbReference type="ARBA" id="ARBA00023145"/>
    </source>
</evidence>
<dbReference type="Pfam" id="PF00656">
    <property type="entry name" value="Peptidase_C14"/>
    <property type="match status" value="1"/>
</dbReference>
<dbReference type="GO" id="GO:0045476">
    <property type="term" value="P:nurse cell apoptotic process"/>
    <property type="evidence" value="ECO:0007669"/>
    <property type="project" value="UniProtKB-ARBA"/>
</dbReference>
<evidence type="ECO:0000256" key="4">
    <source>
        <dbReference type="ARBA" id="ARBA00022801"/>
    </source>
</evidence>
<keyword evidence="11" id="KW-1185">Reference proteome</keyword>
<reference evidence="10 11" key="1">
    <citation type="journal article" date="2017" name="Gigascience">
        <title>Genome sequence of the small brown planthopper, Laodelphax striatellus.</title>
        <authorList>
            <person name="Zhu J."/>
            <person name="Jiang F."/>
            <person name="Wang X."/>
            <person name="Yang P."/>
            <person name="Bao Y."/>
            <person name="Zhao W."/>
            <person name="Wang W."/>
            <person name="Lu H."/>
            <person name="Wang Q."/>
            <person name="Cui N."/>
            <person name="Li J."/>
            <person name="Chen X."/>
            <person name="Luo L."/>
            <person name="Yu J."/>
            <person name="Kang L."/>
            <person name="Cui F."/>
        </authorList>
    </citation>
    <scope>NUCLEOTIDE SEQUENCE [LARGE SCALE GENOMIC DNA]</scope>
    <source>
        <strain evidence="10">Lst14</strain>
    </source>
</reference>
<accession>A0A482XIK1</accession>
<evidence type="ECO:0000256" key="2">
    <source>
        <dbReference type="ARBA" id="ARBA00022670"/>
    </source>
</evidence>
<keyword evidence="5" id="KW-0788">Thiol protease</keyword>
<dbReference type="InParanoid" id="A0A482XIK1"/>
<evidence type="ECO:0000313" key="11">
    <source>
        <dbReference type="Proteomes" id="UP000291343"/>
    </source>
</evidence>
<feature type="domain" description="Caspase family p10" evidence="8">
    <location>
        <begin position="201"/>
        <end position="296"/>
    </location>
</feature>
<organism evidence="10 11">
    <name type="scientific">Laodelphax striatellus</name>
    <name type="common">Small brown planthopper</name>
    <name type="synonym">Delphax striatella</name>
    <dbReference type="NCBI Taxonomy" id="195883"/>
    <lineage>
        <taxon>Eukaryota</taxon>
        <taxon>Metazoa</taxon>
        <taxon>Ecdysozoa</taxon>
        <taxon>Arthropoda</taxon>
        <taxon>Hexapoda</taxon>
        <taxon>Insecta</taxon>
        <taxon>Pterygota</taxon>
        <taxon>Neoptera</taxon>
        <taxon>Paraneoptera</taxon>
        <taxon>Hemiptera</taxon>
        <taxon>Auchenorrhyncha</taxon>
        <taxon>Fulgoroidea</taxon>
        <taxon>Delphacidae</taxon>
        <taxon>Criomorphinae</taxon>
        <taxon>Laodelphax</taxon>
    </lineage>
</organism>
<dbReference type="InterPro" id="IPR001309">
    <property type="entry name" value="Pept_C14_p20"/>
</dbReference>
<name>A0A482XIK1_LAOST</name>
<dbReference type="GO" id="GO:0043525">
    <property type="term" value="P:positive regulation of neuron apoptotic process"/>
    <property type="evidence" value="ECO:0007669"/>
    <property type="project" value="TreeGrafter"/>
</dbReference>
<protein>
    <recommendedName>
        <fullName evidence="12">Caspase-1</fullName>
    </recommendedName>
</protein>
<dbReference type="EMBL" id="QKKF02008541">
    <property type="protein sequence ID" value="RZF45653.1"/>
    <property type="molecule type" value="Genomic_DNA"/>
</dbReference>
<comment type="caution">
    <text evidence="10">The sequence shown here is derived from an EMBL/GenBank/DDBJ whole genome shotgun (WGS) entry which is preliminary data.</text>
</comment>
<keyword evidence="6" id="KW-0865">Zymogen</keyword>
<evidence type="ECO:0000256" key="3">
    <source>
        <dbReference type="ARBA" id="ARBA00022703"/>
    </source>
</evidence>
<dbReference type="InterPro" id="IPR011600">
    <property type="entry name" value="Pept_C14_caspase"/>
</dbReference>
<dbReference type="InterPro" id="IPR033139">
    <property type="entry name" value="Caspase_cys_AS"/>
</dbReference>
<dbReference type="GO" id="GO:1990525">
    <property type="term" value="F:BIR domain binding"/>
    <property type="evidence" value="ECO:0007669"/>
    <property type="project" value="UniProtKB-ARBA"/>
</dbReference>
<dbReference type="Proteomes" id="UP000291343">
    <property type="component" value="Unassembled WGS sequence"/>
</dbReference>
<keyword evidence="2" id="KW-0645">Protease</keyword>
<keyword evidence="4" id="KW-0378">Hydrolase</keyword>
<proteinExistence type="inferred from homology"/>
<dbReference type="InterPro" id="IPR016129">
    <property type="entry name" value="Caspase_his_AS"/>
</dbReference>
<dbReference type="InterPro" id="IPR002398">
    <property type="entry name" value="Pept_C14"/>
</dbReference>
<dbReference type="GO" id="GO:0006508">
    <property type="term" value="P:proteolysis"/>
    <property type="evidence" value="ECO:0007669"/>
    <property type="project" value="UniProtKB-KW"/>
</dbReference>
<dbReference type="InterPro" id="IPR029030">
    <property type="entry name" value="Caspase-like_dom_sf"/>
</dbReference>
<evidence type="ECO:0000256" key="5">
    <source>
        <dbReference type="ARBA" id="ARBA00022807"/>
    </source>
</evidence>
<dbReference type="SUPFAM" id="SSF52129">
    <property type="entry name" value="Caspase-like"/>
    <property type="match status" value="1"/>
</dbReference>
<dbReference type="PANTHER" id="PTHR10454:SF245">
    <property type="entry name" value="CASPASE-RELATED"/>
    <property type="match status" value="1"/>
</dbReference>
<dbReference type="GO" id="GO:0005737">
    <property type="term" value="C:cytoplasm"/>
    <property type="evidence" value="ECO:0007669"/>
    <property type="project" value="TreeGrafter"/>
</dbReference>
<evidence type="ECO:0000313" key="10">
    <source>
        <dbReference type="EMBL" id="RZF45653.1"/>
    </source>
</evidence>
<dbReference type="PANTHER" id="PTHR10454">
    <property type="entry name" value="CASPASE"/>
    <property type="match status" value="1"/>
</dbReference>
<dbReference type="AlphaFoldDB" id="A0A482XIK1"/>
<dbReference type="GO" id="GO:0016322">
    <property type="term" value="P:neuron remodeling"/>
    <property type="evidence" value="ECO:0007669"/>
    <property type="project" value="UniProtKB-ARBA"/>
</dbReference>
<dbReference type="PROSITE" id="PS01122">
    <property type="entry name" value="CASPASE_CYS"/>
    <property type="match status" value="1"/>
</dbReference>
<evidence type="ECO:0000256" key="1">
    <source>
        <dbReference type="ARBA" id="ARBA00010134"/>
    </source>
</evidence>
<dbReference type="InterPro" id="IPR015917">
    <property type="entry name" value="Pept_C14A"/>
</dbReference>
<dbReference type="OrthoDB" id="6116485at2759"/>
<dbReference type="PRINTS" id="PR00376">
    <property type="entry name" value="IL1BCENZYME"/>
</dbReference>